<name>A0A699LBC6_TANCI</name>
<dbReference type="EMBL" id="BKCJ010587289">
    <property type="protein sequence ID" value="GFB25939.1"/>
    <property type="molecule type" value="Genomic_DNA"/>
</dbReference>
<protein>
    <submittedName>
        <fullName evidence="2">Reverse transcriptase domain-containing protein</fullName>
    </submittedName>
</protein>
<sequence length="404" mass="45854">MPKFASTIKSLLANKDKLFELAKVSLNENCSAMLLKKIPKKVKDPEDVQDNTKSSSPTLVSNDSISESDSCKEPIVKSSSPTLTPFGESDFFSEEIENFLKDDSIPMEIENSMFDLEGDILFIEKLLNEDPCQLLSMDLKVAEESKAISPIEESEYSLSIGYEHLITTLATELDENAESSAKNLVPIPSEYEVTSDNESEYNEPIKDDSSSAFTTFTNPLFNDKDDFTSNDNESVHDEDVPIEEFKVYSNPLFNDDEIKSDEIDSHSLMPIRIADEERINREHAKYISLIERLITINPCPCPMENANTIVESLPSSLIPVQDNDSQREENDIVTDTNEFLPPDVEFDFEPNSREEILVVINNNDELECFDPGNEIDIFANVEDDDYFLFMFVIQIFLPYLIYPE</sequence>
<feature type="non-terminal residue" evidence="2">
    <location>
        <position position="404"/>
    </location>
</feature>
<evidence type="ECO:0000256" key="1">
    <source>
        <dbReference type="SAM" id="MobiDB-lite"/>
    </source>
</evidence>
<keyword evidence="2" id="KW-0808">Transferase</keyword>
<feature type="compositionally biased region" description="Polar residues" evidence="1">
    <location>
        <begin position="51"/>
        <end position="68"/>
    </location>
</feature>
<evidence type="ECO:0000313" key="2">
    <source>
        <dbReference type="EMBL" id="GFB25939.1"/>
    </source>
</evidence>
<keyword evidence="2" id="KW-0548">Nucleotidyltransferase</keyword>
<feature type="region of interest" description="Disordered" evidence="1">
    <location>
        <begin position="42"/>
        <end position="88"/>
    </location>
</feature>
<reference evidence="2" key="1">
    <citation type="journal article" date="2019" name="Sci. Rep.">
        <title>Draft genome of Tanacetum cinerariifolium, the natural source of mosquito coil.</title>
        <authorList>
            <person name="Yamashiro T."/>
            <person name="Shiraishi A."/>
            <person name="Satake H."/>
            <person name="Nakayama K."/>
        </authorList>
    </citation>
    <scope>NUCLEOTIDE SEQUENCE</scope>
</reference>
<dbReference type="AlphaFoldDB" id="A0A699LBC6"/>
<keyword evidence="2" id="KW-0695">RNA-directed DNA polymerase</keyword>
<accession>A0A699LBC6</accession>
<organism evidence="2">
    <name type="scientific">Tanacetum cinerariifolium</name>
    <name type="common">Dalmatian daisy</name>
    <name type="synonym">Chrysanthemum cinerariifolium</name>
    <dbReference type="NCBI Taxonomy" id="118510"/>
    <lineage>
        <taxon>Eukaryota</taxon>
        <taxon>Viridiplantae</taxon>
        <taxon>Streptophyta</taxon>
        <taxon>Embryophyta</taxon>
        <taxon>Tracheophyta</taxon>
        <taxon>Spermatophyta</taxon>
        <taxon>Magnoliopsida</taxon>
        <taxon>eudicotyledons</taxon>
        <taxon>Gunneridae</taxon>
        <taxon>Pentapetalae</taxon>
        <taxon>asterids</taxon>
        <taxon>campanulids</taxon>
        <taxon>Asterales</taxon>
        <taxon>Asteraceae</taxon>
        <taxon>Asteroideae</taxon>
        <taxon>Anthemideae</taxon>
        <taxon>Anthemidinae</taxon>
        <taxon>Tanacetum</taxon>
    </lineage>
</organism>
<gene>
    <name evidence="2" type="ORF">Tci_697910</name>
</gene>
<proteinExistence type="predicted"/>
<dbReference type="GO" id="GO:0003964">
    <property type="term" value="F:RNA-directed DNA polymerase activity"/>
    <property type="evidence" value="ECO:0007669"/>
    <property type="project" value="UniProtKB-KW"/>
</dbReference>
<comment type="caution">
    <text evidence="2">The sequence shown here is derived from an EMBL/GenBank/DDBJ whole genome shotgun (WGS) entry which is preliminary data.</text>
</comment>